<dbReference type="PANTHER" id="PTHR11236">
    <property type="entry name" value="AMINOBENZOATE/ANTHRANILATE SYNTHASE"/>
    <property type="match status" value="1"/>
</dbReference>
<evidence type="ECO:0000256" key="3">
    <source>
        <dbReference type="ARBA" id="ARBA00005970"/>
    </source>
</evidence>
<comment type="catalytic activity">
    <reaction evidence="1">
        <text>chorismate + L-glutamine = 4-amino-4-deoxychorismate + L-glutamate</text>
        <dbReference type="Rhea" id="RHEA:11672"/>
        <dbReference type="ChEBI" id="CHEBI:29748"/>
        <dbReference type="ChEBI" id="CHEBI:29985"/>
        <dbReference type="ChEBI" id="CHEBI:58359"/>
        <dbReference type="ChEBI" id="CHEBI:58406"/>
        <dbReference type="EC" id="2.6.1.85"/>
    </reaction>
</comment>
<dbReference type="EC" id="2.6.1.85" evidence="4"/>
<evidence type="ECO:0000259" key="10">
    <source>
        <dbReference type="Pfam" id="PF00117"/>
    </source>
</evidence>
<dbReference type="GO" id="GO:0000162">
    <property type="term" value="P:L-tryptophan biosynthetic process"/>
    <property type="evidence" value="ECO:0007669"/>
    <property type="project" value="TreeGrafter"/>
</dbReference>
<evidence type="ECO:0000256" key="1">
    <source>
        <dbReference type="ARBA" id="ARBA00001000"/>
    </source>
</evidence>
<dbReference type="InterPro" id="IPR019999">
    <property type="entry name" value="Anth_synth_I-like"/>
</dbReference>
<dbReference type="Pfam" id="PF00117">
    <property type="entry name" value="GATase"/>
    <property type="match status" value="1"/>
</dbReference>
<evidence type="ECO:0000256" key="6">
    <source>
        <dbReference type="ARBA" id="ARBA00022909"/>
    </source>
</evidence>
<evidence type="ECO:0000313" key="13">
    <source>
        <dbReference type="EMBL" id="KAK4217299.1"/>
    </source>
</evidence>
<dbReference type="SUPFAM" id="SSF56322">
    <property type="entry name" value="ADC synthase"/>
    <property type="match status" value="1"/>
</dbReference>
<evidence type="ECO:0000259" key="11">
    <source>
        <dbReference type="Pfam" id="PF00425"/>
    </source>
</evidence>
<dbReference type="InterPro" id="IPR006221">
    <property type="entry name" value="TrpG/PapA_dom"/>
</dbReference>
<keyword evidence="14" id="KW-1185">Reference proteome</keyword>
<organism evidence="13 14">
    <name type="scientific">Rhypophila decipiens</name>
    <dbReference type="NCBI Taxonomy" id="261697"/>
    <lineage>
        <taxon>Eukaryota</taxon>
        <taxon>Fungi</taxon>
        <taxon>Dikarya</taxon>
        <taxon>Ascomycota</taxon>
        <taxon>Pezizomycotina</taxon>
        <taxon>Sordariomycetes</taxon>
        <taxon>Sordariomycetidae</taxon>
        <taxon>Sordariales</taxon>
        <taxon>Naviculisporaceae</taxon>
        <taxon>Rhypophila</taxon>
    </lineage>
</organism>
<dbReference type="PROSITE" id="PS51273">
    <property type="entry name" value="GATASE_TYPE_1"/>
    <property type="match status" value="1"/>
</dbReference>
<dbReference type="GO" id="GO:0046820">
    <property type="term" value="F:4-amino-4-deoxychorismate synthase activity"/>
    <property type="evidence" value="ECO:0007669"/>
    <property type="project" value="UniProtKB-EC"/>
</dbReference>
<dbReference type="PANTHER" id="PTHR11236:SF18">
    <property type="entry name" value="AMINODEOXYCHORISMATE SYNTHASE"/>
    <property type="match status" value="1"/>
</dbReference>
<reference evidence="13" key="2">
    <citation type="submission" date="2023-05" db="EMBL/GenBank/DDBJ databases">
        <authorList>
            <consortium name="Lawrence Berkeley National Laboratory"/>
            <person name="Steindorff A."/>
            <person name="Hensen N."/>
            <person name="Bonometti L."/>
            <person name="Westerberg I."/>
            <person name="Brannstrom I.O."/>
            <person name="Guillou S."/>
            <person name="Cros-Aarteil S."/>
            <person name="Calhoun S."/>
            <person name="Haridas S."/>
            <person name="Kuo A."/>
            <person name="Mondo S."/>
            <person name="Pangilinan J."/>
            <person name="Riley R."/>
            <person name="Labutti K."/>
            <person name="Andreopoulos B."/>
            <person name="Lipzen A."/>
            <person name="Chen C."/>
            <person name="Yanf M."/>
            <person name="Daum C."/>
            <person name="Ng V."/>
            <person name="Clum A."/>
            <person name="Ohm R."/>
            <person name="Martin F."/>
            <person name="Silar P."/>
            <person name="Natvig D."/>
            <person name="Lalanne C."/>
            <person name="Gautier V."/>
            <person name="Ament-Velasquez S.L."/>
            <person name="Kruys A."/>
            <person name="Hutchinson M.I."/>
            <person name="Powell A.J."/>
            <person name="Barry K."/>
            <person name="Miller A.N."/>
            <person name="Grigoriev I.V."/>
            <person name="Debuchy R."/>
            <person name="Gladieux P."/>
            <person name="Thoren M.H."/>
            <person name="Johannesson H."/>
        </authorList>
    </citation>
    <scope>NUCLEOTIDE SEQUENCE</scope>
    <source>
        <strain evidence="13">PSN293</strain>
    </source>
</reference>
<gene>
    <name evidence="13" type="ORF">QBC37DRAFT_384506</name>
</gene>
<dbReference type="Gene3D" id="3.40.50.880">
    <property type="match status" value="1"/>
</dbReference>
<evidence type="ECO:0000256" key="9">
    <source>
        <dbReference type="ARBA" id="ARBA00031904"/>
    </source>
</evidence>
<dbReference type="NCBIfam" id="TIGR01823">
    <property type="entry name" value="PabB-fungal"/>
    <property type="match status" value="1"/>
</dbReference>
<dbReference type="PRINTS" id="PR00099">
    <property type="entry name" value="CPSGATASE"/>
</dbReference>
<proteinExistence type="inferred from homology"/>
<comment type="caution">
    <text evidence="13">The sequence shown here is derived from an EMBL/GenBank/DDBJ whole genome shotgun (WGS) entry which is preliminary data.</text>
</comment>
<dbReference type="GO" id="GO:0008153">
    <property type="term" value="P:4-aminobenzoate biosynthetic process"/>
    <property type="evidence" value="ECO:0007669"/>
    <property type="project" value="TreeGrafter"/>
</dbReference>
<feature type="domain" description="Anthranilate synthase component I N-terminal" evidence="12">
    <location>
        <begin position="280"/>
        <end position="426"/>
    </location>
</feature>
<feature type="domain" description="Chorismate-utilising enzyme C-terminal" evidence="11">
    <location>
        <begin position="482"/>
        <end position="776"/>
    </location>
</feature>
<feature type="domain" description="Glutamine amidotransferase" evidence="10">
    <location>
        <begin position="11"/>
        <end position="198"/>
    </location>
</feature>
<dbReference type="InterPro" id="IPR005801">
    <property type="entry name" value="ADC_synthase"/>
</dbReference>
<dbReference type="InterPro" id="IPR006805">
    <property type="entry name" value="Anth_synth_I_N"/>
</dbReference>
<dbReference type="Gene3D" id="3.60.120.10">
    <property type="entry name" value="Anthranilate synthase"/>
    <property type="match status" value="1"/>
</dbReference>
<keyword evidence="7" id="KW-0315">Glutamine amidotransferase</keyword>
<dbReference type="InterPro" id="IPR029062">
    <property type="entry name" value="Class_I_gatase-like"/>
</dbReference>
<dbReference type="SUPFAM" id="SSF52317">
    <property type="entry name" value="Class I glutamine amidotransferase-like"/>
    <property type="match status" value="1"/>
</dbReference>
<evidence type="ECO:0000256" key="8">
    <source>
        <dbReference type="ARBA" id="ARBA00031329"/>
    </source>
</evidence>
<evidence type="ECO:0000256" key="7">
    <source>
        <dbReference type="ARBA" id="ARBA00022962"/>
    </source>
</evidence>
<keyword evidence="6" id="KW-0289">Folate biosynthesis</keyword>
<dbReference type="Pfam" id="PF00425">
    <property type="entry name" value="Chorismate_bind"/>
    <property type="match status" value="1"/>
</dbReference>
<evidence type="ECO:0000259" key="12">
    <source>
        <dbReference type="Pfam" id="PF04715"/>
    </source>
</evidence>
<sequence length="786" mass="86466">MDSQRTGHILFIDAYDSFTNNVVGLLETTLGVQVTVIHHDTPLVVPKSLPLLVRNFDAVVIGPGPGHPSKPEDIGLISQLWKLGEQDLLPIFGVCLGFQSLALAHGGTIEKLPRPRHGIVTKVSHQQTDIFVGTGAFYATNYHSLRVRLPSNSSGGALVPLAWDHDDGFNGDILLAARHGTKPFWGVQFHPESECTTAAAARRMMENWWAQARTWSSLHRPSRHVDAEYIIRLLSGPSESASRDSTCQHLAQRKGNHTDRRASNLDWKRHEATGIEATRLHETLRDAGYAAILLDSQDHPRGRFSILGLVDSSTSPRLIYQVADRTLYYATRSSPAPKIKKQASIDQVWPLLQEALDRNMPEQDSLPDDVPFWGGWLGYISYEAGLETIHVDLDPSCAAAPNQDAADVNMVFVHRSIVIDHRSSTVVVQTLLPDDGRWMHDMAGIICYMQVTARTRQQQDNGNTDPVLEADLARSRIIRPTQAEYCAKVAACQDVLATGDSYELCLTDESKLLCPGTLDPWRLYKKLRRRNTAPFGAFIQLDAVNIKSMSPESSGVGAIGGVTILSSSPERFLHWDRTGHVEFRPIKGTVSKAPGVTREDAYAILQSSKEQAENLMIVDLIRHDLSGVVGAANCRVSQLMVVEEYETVYQLVSAIEGQIPAQQLLQGRRRQQRTTGIDVLRVSLPPGSMTGAPKKRSCEVLRNLERRPRGVYAGVLGYMDVGGGGDFSVVIRTAFRNHGGKEKDQLGQGMVWRVGAGGAVTIQSDVLAEFHEMETKAASVLGAMSV</sequence>
<comment type="similarity">
    <text evidence="3">In the C-terminal section; belongs to the anthranilate synthase component I family.</text>
</comment>
<reference evidence="13" key="1">
    <citation type="journal article" date="2023" name="Mol. Phylogenet. Evol.">
        <title>Genome-scale phylogeny and comparative genomics of the fungal order Sordariales.</title>
        <authorList>
            <person name="Hensen N."/>
            <person name="Bonometti L."/>
            <person name="Westerberg I."/>
            <person name="Brannstrom I.O."/>
            <person name="Guillou S."/>
            <person name="Cros-Aarteil S."/>
            <person name="Calhoun S."/>
            <person name="Haridas S."/>
            <person name="Kuo A."/>
            <person name="Mondo S."/>
            <person name="Pangilinan J."/>
            <person name="Riley R."/>
            <person name="LaButti K."/>
            <person name="Andreopoulos B."/>
            <person name="Lipzen A."/>
            <person name="Chen C."/>
            <person name="Yan M."/>
            <person name="Daum C."/>
            <person name="Ng V."/>
            <person name="Clum A."/>
            <person name="Steindorff A."/>
            <person name="Ohm R.A."/>
            <person name="Martin F."/>
            <person name="Silar P."/>
            <person name="Natvig D.O."/>
            <person name="Lalanne C."/>
            <person name="Gautier V."/>
            <person name="Ament-Velasquez S.L."/>
            <person name="Kruys A."/>
            <person name="Hutchinson M.I."/>
            <person name="Powell A.J."/>
            <person name="Barry K."/>
            <person name="Miller A.N."/>
            <person name="Grigoriev I.V."/>
            <person name="Debuchy R."/>
            <person name="Gladieux P."/>
            <person name="Hiltunen Thoren M."/>
            <person name="Johannesson H."/>
        </authorList>
    </citation>
    <scope>NUCLEOTIDE SEQUENCE</scope>
    <source>
        <strain evidence="13">PSN293</strain>
    </source>
</reference>
<evidence type="ECO:0000256" key="5">
    <source>
        <dbReference type="ARBA" id="ARBA00022679"/>
    </source>
</evidence>
<evidence type="ECO:0000313" key="14">
    <source>
        <dbReference type="Proteomes" id="UP001301769"/>
    </source>
</evidence>
<accession>A0AAN7BB61</accession>
<dbReference type="GO" id="GO:0005737">
    <property type="term" value="C:cytoplasm"/>
    <property type="evidence" value="ECO:0007669"/>
    <property type="project" value="TreeGrafter"/>
</dbReference>
<dbReference type="CDD" id="cd01743">
    <property type="entry name" value="GATase1_Anthranilate_Synthase"/>
    <property type="match status" value="1"/>
</dbReference>
<dbReference type="Pfam" id="PF04715">
    <property type="entry name" value="Anth_synt_I_N"/>
    <property type="match status" value="1"/>
</dbReference>
<protein>
    <recommendedName>
        <fullName evidence="4">aminodeoxychorismate synthase</fullName>
        <ecNumber evidence="4">2.6.1.85</ecNumber>
    </recommendedName>
    <alternativeName>
        <fullName evidence="8">Para-aminobenzoate synthase</fullName>
    </alternativeName>
    <alternativeName>
        <fullName evidence="9">p-aminobenzoic acid synthase</fullName>
    </alternativeName>
</protein>
<dbReference type="GO" id="GO:0046656">
    <property type="term" value="P:folic acid biosynthetic process"/>
    <property type="evidence" value="ECO:0007669"/>
    <property type="project" value="UniProtKB-KW"/>
</dbReference>
<dbReference type="EMBL" id="MU858060">
    <property type="protein sequence ID" value="KAK4217299.1"/>
    <property type="molecule type" value="Genomic_DNA"/>
</dbReference>
<evidence type="ECO:0000256" key="2">
    <source>
        <dbReference type="ARBA" id="ARBA00005009"/>
    </source>
</evidence>
<evidence type="ECO:0000256" key="4">
    <source>
        <dbReference type="ARBA" id="ARBA00013139"/>
    </source>
</evidence>
<dbReference type="Proteomes" id="UP001301769">
    <property type="component" value="Unassembled WGS sequence"/>
</dbReference>
<dbReference type="PRINTS" id="PR00096">
    <property type="entry name" value="GATASE"/>
</dbReference>
<name>A0AAN7BB61_9PEZI</name>
<dbReference type="InterPro" id="IPR017926">
    <property type="entry name" value="GATASE"/>
</dbReference>
<dbReference type="InterPro" id="IPR010117">
    <property type="entry name" value="PabB_fungal"/>
</dbReference>
<dbReference type="AlphaFoldDB" id="A0AAN7BB61"/>
<dbReference type="PRINTS" id="PR00097">
    <property type="entry name" value="ANTSNTHASEII"/>
</dbReference>
<dbReference type="InterPro" id="IPR015890">
    <property type="entry name" value="Chorismate_C"/>
</dbReference>
<keyword evidence="5" id="KW-0808">Transferase</keyword>
<comment type="pathway">
    <text evidence="2">Cofactor biosynthesis; tetrahydrofolate biosynthesis; 4-aminobenzoate from chorismate: step 1/2.</text>
</comment>